<comment type="caution">
    <text evidence="1">The sequence shown here is derived from an EMBL/GenBank/DDBJ whole genome shotgun (WGS) entry which is preliminary data.</text>
</comment>
<name>A0A7C3ECT1_9SPIR</name>
<sequence>MPTLLLFTASPLISQTVLRGEVRVDLEPVYVQYIDEPYPLDTKTAQKRALEEGALYFSSMIYGWTYDYEIGEKARAIPEQFELVSRGTIVFGDTRLSATDARLEDSYLYVWMDYRPDAIQERRLEQWKSGTIKKVQAVGNGPLAGPGGSSWLEGKRQALEDAARSAVRSLLRSTERNRPKHSTGFVALAAFPRYWVDAGRWQCGATFYIEVSEITAFSSY</sequence>
<accession>A0A7C3ECT1</accession>
<organism evidence="1">
    <name type="scientific">Gracilinema caldarium</name>
    <dbReference type="NCBI Taxonomy" id="215591"/>
    <lineage>
        <taxon>Bacteria</taxon>
        <taxon>Pseudomonadati</taxon>
        <taxon>Spirochaetota</taxon>
        <taxon>Spirochaetia</taxon>
        <taxon>Spirochaetales</taxon>
        <taxon>Breznakiellaceae</taxon>
        <taxon>Gracilinema</taxon>
    </lineage>
</organism>
<dbReference type="EMBL" id="DSVL01000244">
    <property type="protein sequence ID" value="HFH29410.1"/>
    <property type="molecule type" value="Genomic_DNA"/>
</dbReference>
<evidence type="ECO:0000313" key="1">
    <source>
        <dbReference type="EMBL" id="HFH29410.1"/>
    </source>
</evidence>
<protein>
    <submittedName>
        <fullName evidence="1">Uncharacterized protein</fullName>
    </submittedName>
</protein>
<reference evidence="1" key="1">
    <citation type="journal article" date="2020" name="mSystems">
        <title>Genome- and Community-Level Interaction Insights into Carbon Utilization and Element Cycling Functions of Hydrothermarchaeota in Hydrothermal Sediment.</title>
        <authorList>
            <person name="Zhou Z."/>
            <person name="Liu Y."/>
            <person name="Xu W."/>
            <person name="Pan J."/>
            <person name="Luo Z.H."/>
            <person name="Li M."/>
        </authorList>
    </citation>
    <scope>NUCLEOTIDE SEQUENCE [LARGE SCALE GENOMIC DNA]</scope>
    <source>
        <strain evidence="1">SpSt-503</strain>
    </source>
</reference>
<gene>
    <name evidence="1" type="ORF">ENS59_07845</name>
</gene>
<dbReference type="AlphaFoldDB" id="A0A7C3ECT1"/>
<proteinExistence type="predicted"/>